<feature type="transmembrane region" description="Helical" evidence="1">
    <location>
        <begin position="241"/>
        <end position="262"/>
    </location>
</feature>
<feature type="transmembrane region" description="Helical" evidence="1">
    <location>
        <begin position="189"/>
        <end position="206"/>
    </location>
</feature>
<proteinExistence type="predicted"/>
<feature type="transmembrane region" description="Helical" evidence="1">
    <location>
        <begin position="308"/>
        <end position="331"/>
    </location>
</feature>
<comment type="caution">
    <text evidence="2">The sequence shown here is derived from an EMBL/GenBank/DDBJ whole genome shotgun (WGS) entry which is preliminary data.</text>
</comment>
<feature type="transmembrane region" description="Helical" evidence="1">
    <location>
        <begin position="452"/>
        <end position="469"/>
    </location>
</feature>
<evidence type="ECO:0000313" key="2">
    <source>
        <dbReference type="EMBL" id="MFD1426556.1"/>
    </source>
</evidence>
<keyword evidence="1" id="KW-0472">Membrane</keyword>
<feature type="transmembrane region" description="Helical" evidence="1">
    <location>
        <begin position="427"/>
        <end position="445"/>
    </location>
</feature>
<gene>
    <name evidence="2" type="ORF">ACFQ4Y_06330</name>
</gene>
<feature type="transmembrane region" description="Helical" evidence="1">
    <location>
        <begin position="274"/>
        <end position="296"/>
    </location>
</feature>
<name>A0ABW4CAP2_9BACL</name>
<organism evidence="2 3">
    <name type="scientific">Kroppenstedtia sanguinis</name>
    <dbReference type="NCBI Taxonomy" id="1380684"/>
    <lineage>
        <taxon>Bacteria</taxon>
        <taxon>Bacillati</taxon>
        <taxon>Bacillota</taxon>
        <taxon>Bacilli</taxon>
        <taxon>Bacillales</taxon>
        <taxon>Thermoactinomycetaceae</taxon>
        <taxon>Kroppenstedtia</taxon>
    </lineage>
</organism>
<reference evidence="3" key="1">
    <citation type="journal article" date="2019" name="Int. J. Syst. Evol. Microbiol.">
        <title>The Global Catalogue of Microorganisms (GCM) 10K type strain sequencing project: providing services to taxonomists for standard genome sequencing and annotation.</title>
        <authorList>
            <consortium name="The Broad Institute Genomics Platform"/>
            <consortium name="The Broad Institute Genome Sequencing Center for Infectious Disease"/>
            <person name="Wu L."/>
            <person name="Ma J."/>
        </authorList>
    </citation>
    <scope>NUCLEOTIDE SEQUENCE [LARGE SCALE GENOMIC DNA]</scope>
    <source>
        <strain evidence="3">S1</strain>
    </source>
</reference>
<dbReference type="RefSeq" id="WP_380163787.1">
    <property type="nucleotide sequence ID" value="NZ_JBHTNU010000004.1"/>
</dbReference>
<keyword evidence="1" id="KW-0812">Transmembrane</keyword>
<evidence type="ECO:0000313" key="3">
    <source>
        <dbReference type="Proteomes" id="UP001597282"/>
    </source>
</evidence>
<keyword evidence="1" id="KW-1133">Transmembrane helix</keyword>
<evidence type="ECO:0000256" key="1">
    <source>
        <dbReference type="SAM" id="Phobius"/>
    </source>
</evidence>
<dbReference type="Proteomes" id="UP001597282">
    <property type="component" value="Unassembled WGS sequence"/>
</dbReference>
<accession>A0ABW4CAP2</accession>
<feature type="transmembrane region" description="Helical" evidence="1">
    <location>
        <begin position="12"/>
        <end position="39"/>
    </location>
</feature>
<feature type="transmembrane region" description="Helical" evidence="1">
    <location>
        <begin position="99"/>
        <end position="121"/>
    </location>
</feature>
<evidence type="ECO:0008006" key="4">
    <source>
        <dbReference type="Google" id="ProtNLM"/>
    </source>
</evidence>
<dbReference type="EMBL" id="JBHTNU010000004">
    <property type="protein sequence ID" value="MFD1426556.1"/>
    <property type="molecule type" value="Genomic_DNA"/>
</dbReference>
<sequence>MGLSVAHGTYALVTLVIIGAMLFRRGVILPAWIGTWLVAWLWKGDLVNGFQAVFNANLVAARELFSIFLIIAFMVGLLRSLEDLGADRLMVAPVQRLMVNAHLSYFILAGVTYILSLFFWPTPAVPLIGALLLPPAIRAGLPAIGGAVAISLAGQGMALSSDYVMQVAPMLSAKAAGVSSAAVAERAWILSWITGWVALGWAYFVLRKQIRKKDQTTPRTKLNFRQNEEEFRFLRVKDTTVWGRVFAVWVPLSLLGVMVYMATSKSGRPSMAGLGGAALIGGVAAILLTASTVAYARIQALDRISDHLVAGFLFAFRTMGPVVPIAGFFFLGSGDFSGEILTAGKDAPSFLFDLVQAGQNLIPDHGVLTTFGILIVGMITGLDGSGFSGLPLTGGLAGALATPSGMDPVTLAAVGQMGSIWTGGGTIIAWSSLMAVAGFAGVSVMELVRRNFLPVLAGLILSTLVAVWIW</sequence>
<feature type="transmembrane region" description="Helical" evidence="1">
    <location>
        <begin position="59"/>
        <end position="78"/>
    </location>
</feature>
<keyword evidence="3" id="KW-1185">Reference proteome</keyword>
<protein>
    <recommendedName>
        <fullName evidence="4">H+/gluconate symporter</fullName>
    </recommendedName>
</protein>